<protein>
    <submittedName>
        <fullName evidence="2">Uncharacterized protein</fullName>
    </submittedName>
</protein>
<evidence type="ECO:0000256" key="1">
    <source>
        <dbReference type="SAM" id="MobiDB-lite"/>
    </source>
</evidence>
<gene>
    <name evidence="2" type="ORF">BDQ94DRAFT_171174</name>
</gene>
<dbReference type="STRING" id="1341132.A0A3F3PZR5"/>
<evidence type="ECO:0000313" key="3">
    <source>
        <dbReference type="Proteomes" id="UP000253729"/>
    </source>
</evidence>
<reference evidence="2 3" key="1">
    <citation type="submission" date="2018-07" db="EMBL/GenBank/DDBJ databases">
        <title>The genomes of Aspergillus section Nigri reveals drivers in fungal speciation.</title>
        <authorList>
            <consortium name="DOE Joint Genome Institute"/>
            <person name="Vesth T.C."/>
            <person name="Nybo J."/>
            <person name="Theobald S."/>
            <person name="Brandl J."/>
            <person name="Frisvad J.C."/>
            <person name="Nielsen K.F."/>
            <person name="Lyhne E.K."/>
            <person name="Kogle M.E."/>
            <person name="Kuo A."/>
            <person name="Riley R."/>
            <person name="Clum A."/>
            <person name="Nolan M."/>
            <person name="Lipzen A."/>
            <person name="Salamov A."/>
            <person name="Henrissat B."/>
            <person name="Wiebenga A."/>
            <person name="De vries R.P."/>
            <person name="Grigoriev I.V."/>
            <person name="Mortensen U.H."/>
            <person name="Andersen M.R."/>
            <person name="Baker S.E."/>
        </authorList>
    </citation>
    <scope>NUCLEOTIDE SEQUENCE [LARGE SCALE GENOMIC DNA]</scope>
    <source>
        <strain evidence="2 3">CBS 139.54b</strain>
    </source>
</reference>
<organism evidence="2 3">
    <name type="scientific">Aspergillus welwitschiae</name>
    <dbReference type="NCBI Taxonomy" id="1341132"/>
    <lineage>
        <taxon>Eukaryota</taxon>
        <taxon>Fungi</taxon>
        <taxon>Dikarya</taxon>
        <taxon>Ascomycota</taxon>
        <taxon>Pezizomycotina</taxon>
        <taxon>Eurotiomycetes</taxon>
        <taxon>Eurotiomycetidae</taxon>
        <taxon>Eurotiales</taxon>
        <taxon>Aspergillaceae</taxon>
        <taxon>Aspergillus</taxon>
        <taxon>Aspergillus subgen. Circumdati</taxon>
    </lineage>
</organism>
<sequence length="213" mass="24161">MYHRSKKEQRLQKLKASIGPLPTQRSNRSILPSTPGSTTFPIDAEARVEENEACSFDRALRPAGIDPFASLCMPAKSSVDFYFDHCKIESTSSGRINASYLSDHASRPDRMFLNRPVLAFHCRLEAALLPIRRLAVDLSFWMLFTGGIAAMRHPSRAWFVDRLAEVAGQLSLATWDEAQALLEQFLFFSRPTDTRAEILWKEIKRQQGVMQKS</sequence>
<dbReference type="AlphaFoldDB" id="A0A3F3PZR5"/>
<name>A0A3F3PZR5_9EURO</name>
<feature type="region of interest" description="Disordered" evidence="1">
    <location>
        <begin position="1"/>
        <end position="37"/>
    </location>
</feature>
<dbReference type="EMBL" id="KZ852050">
    <property type="protein sequence ID" value="RDH32410.1"/>
    <property type="molecule type" value="Genomic_DNA"/>
</dbReference>
<accession>A0A3F3PZR5</accession>
<dbReference type="GeneID" id="38140037"/>
<proteinExistence type="predicted"/>
<evidence type="ECO:0000313" key="2">
    <source>
        <dbReference type="EMBL" id="RDH32410.1"/>
    </source>
</evidence>
<feature type="compositionally biased region" description="Polar residues" evidence="1">
    <location>
        <begin position="23"/>
        <end position="37"/>
    </location>
</feature>
<dbReference type="RefSeq" id="XP_026625432.1">
    <property type="nucleotide sequence ID" value="XM_026771681.1"/>
</dbReference>
<keyword evidence="3" id="KW-1185">Reference proteome</keyword>
<dbReference type="Proteomes" id="UP000253729">
    <property type="component" value="Unassembled WGS sequence"/>
</dbReference>